<evidence type="ECO:0000256" key="1">
    <source>
        <dbReference type="ARBA" id="ARBA00022676"/>
    </source>
</evidence>
<dbReference type="GO" id="GO:0008713">
    <property type="term" value="F:ADP-heptose-lipopolysaccharide heptosyltransferase activity"/>
    <property type="evidence" value="ECO:0007669"/>
    <property type="project" value="TreeGrafter"/>
</dbReference>
<reference evidence="3" key="2">
    <citation type="submission" date="2020-01" db="EMBL/GenBank/DDBJ databases">
        <authorList>
            <person name="Campanaro S."/>
        </authorList>
    </citation>
    <scope>NUCLEOTIDE SEQUENCE</scope>
    <source>
        <strain evidence="3">AS06rmzACSIP_7</strain>
    </source>
</reference>
<evidence type="ECO:0000256" key="2">
    <source>
        <dbReference type="ARBA" id="ARBA00022679"/>
    </source>
</evidence>
<dbReference type="EMBL" id="JAAYEE010000039">
    <property type="protein sequence ID" value="NLW34313.1"/>
    <property type="molecule type" value="Genomic_DNA"/>
</dbReference>
<name>A0A971M215_9BACT</name>
<dbReference type="Pfam" id="PF01075">
    <property type="entry name" value="Glyco_transf_9"/>
    <property type="match status" value="1"/>
</dbReference>
<protein>
    <submittedName>
        <fullName evidence="3">Glycosyltransferase family 9 protein</fullName>
    </submittedName>
</protein>
<dbReference type="PANTHER" id="PTHR30160:SF1">
    <property type="entry name" value="LIPOPOLYSACCHARIDE 1,2-N-ACETYLGLUCOSAMINETRANSFERASE-RELATED"/>
    <property type="match status" value="1"/>
</dbReference>
<dbReference type="AlphaFoldDB" id="A0A971M215"/>
<organism evidence="3 4">
    <name type="scientific">Syntrophorhabdus aromaticivorans</name>
    <dbReference type="NCBI Taxonomy" id="328301"/>
    <lineage>
        <taxon>Bacteria</taxon>
        <taxon>Pseudomonadati</taxon>
        <taxon>Thermodesulfobacteriota</taxon>
        <taxon>Syntrophorhabdia</taxon>
        <taxon>Syntrophorhabdales</taxon>
        <taxon>Syntrophorhabdaceae</taxon>
        <taxon>Syntrophorhabdus</taxon>
    </lineage>
</organism>
<reference evidence="3" key="1">
    <citation type="journal article" date="2020" name="Biotechnol. Biofuels">
        <title>New insights from the biogas microbiome by comprehensive genome-resolved metagenomics of nearly 1600 species originating from multiple anaerobic digesters.</title>
        <authorList>
            <person name="Campanaro S."/>
            <person name="Treu L."/>
            <person name="Rodriguez-R L.M."/>
            <person name="Kovalovszki A."/>
            <person name="Ziels R.M."/>
            <person name="Maus I."/>
            <person name="Zhu X."/>
            <person name="Kougias P.G."/>
            <person name="Basile A."/>
            <person name="Luo G."/>
            <person name="Schluter A."/>
            <person name="Konstantinidis K.T."/>
            <person name="Angelidaki I."/>
        </authorList>
    </citation>
    <scope>NUCLEOTIDE SEQUENCE</scope>
    <source>
        <strain evidence="3">AS06rmzACSIP_7</strain>
    </source>
</reference>
<dbReference type="CDD" id="cd03789">
    <property type="entry name" value="GT9_LPS_heptosyltransferase"/>
    <property type="match status" value="1"/>
</dbReference>
<proteinExistence type="predicted"/>
<evidence type="ECO:0000313" key="3">
    <source>
        <dbReference type="EMBL" id="NLW34313.1"/>
    </source>
</evidence>
<dbReference type="Gene3D" id="3.40.50.2000">
    <property type="entry name" value="Glycogen Phosphorylase B"/>
    <property type="match status" value="2"/>
</dbReference>
<keyword evidence="1" id="KW-0328">Glycosyltransferase</keyword>
<gene>
    <name evidence="3" type="ORF">GXY80_02360</name>
</gene>
<dbReference type="Proteomes" id="UP000777265">
    <property type="component" value="Unassembled WGS sequence"/>
</dbReference>
<accession>A0A971M215</accession>
<keyword evidence="2" id="KW-0808">Transferase</keyword>
<comment type="caution">
    <text evidence="3">The sequence shown here is derived from an EMBL/GenBank/DDBJ whole genome shotgun (WGS) entry which is preliminary data.</text>
</comment>
<dbReference type="InterPro" id="IPR051199">
    <property type="entry name" value="LPS_LOS_Heptosyltrfase"/>
</dbReference>
<dbReference type="InterPro" id="IPR002201">
    <property type="entry name" value="Glyco_trans_9"/>
</dbReference>
<dbReference type="GO" id="GO:0009244">
    <property type="term" value="P:lipopolysaccharide core region biosynthetic process"/>
    <property type="evidence" value="ECO:0007669"/>
    <property type="project" value="TreeGrafter"/>
</dbReference>
<evidence type="ECO:0000313" key="4">
    <source>
        <dbReference type="Proteomes" id="UP000777265"/>
    </source>
</evidence>
<sequence>MATPLLRSLRSLVHGELWAIGKSKALELYNGQELFDRFIPYDRKGFLPFLDVVQLVRDLDFTRGVVTPHSFRSALLFYSAGVGERIGYARNRRGFMLTHLVEEKVRPEPTVEHYLKIIDAMGGARVVAAPVLSVTNDEEGRFDENHMDMGAPYVVFITGAQYGPSKCWPDSYFSELADRIAGEYAMNVYILPGIGEEGLARRILDGAKNKERIAVKSMGIRDLKVCLSRASAVVSNDTGPRHISVALSVPTVVLLGPMDERYTWYPSSCTYPMYKEVPCRPCNKKRCSEDHACLKGIMPDDVFKKLEEVFERRS</sequence>
<dbReference type="PANTHER" id="PTHR30160">
    <property type="entry name" value="TETRAACYLDISACCHARIDE 4'-KINASE-RELATED"/>
    <property type="match status" value="1"/>
</dbReference>
<dbReference type="SUPFAM" id="SSF53756">
    <property type="entry name" value="UDP-Glycosyltransferase/glycogen phosphorylase"/>
    <property type="match status" value="1"/>
</dbReference>
<dbReference type="GO" id="GO:0005829">
    <property type="term" value="C:cytosol"/>
    <property type="evidence" value="ECO:0007669"/>
    <property type="project" value="TreeGrafter"/>
</dbReference>